<accession>A0A0P9CT47</accession>
<dbReference type="InterPro" id="IPR031629">
    <property type="entry name" value="DpaA_N"/>
</dbReference>
<dbReference type="SUPFAM" id="SSF51735">
    <property type="entry name" value="NAD(P)-binding Rossmann-fold domains"/>
    <property type="match status" value="1"/>
</dbReference>
<sequence>MLTGRKFVFLGGDARQLEVIRQVTEMDASATLVGYDNLGESFLDTQLMPMSENVLADADAVVLPVAGMDNDGKVDTRFADEPLHLEPEHFAAMRPGTFVFSGIAGERLQSYCEEHQLRLVKLMELDEVAILNSIPTAEGAIALAMQHTDITIHGANVSVLGFGRCGKTLARILSAMGANVKVSARDPANEARIYEMGFTPISSGELDGLLGQDDIIFNTIPHPVLTASVLATVNKSCVVIDIASKPGGTDFRYAERRGIKAVLAPSLPGLVAPKTAGRIIGNTICRLLALE</sequence>
<dbReference type="PATRIC" id="fig|471514.4.peg.1290"/>
<dbReference type="Pfam" id="PF02826">
    <property type="entry name" value="2-Hacid_dh_C"/>
    <property type="match status" value="1"/>
</dbReference>
<gene>
    <name evidence="2" type="ORF">AN477_22385</name>
</gene>
<name>A0A0P9CT47_9BACL</name>
<dbReference type="SMART" id="SM00997">
    <property type="entry name" value="AdoHcyase_NAD"/>
    <property type="match status" value="1"/>
</dbReference>
<proteinExistence type="predicted"/>
<dbReference type="InterPro" id="IPR015878">
    <property type="entry name" value="Ado_hCys_hydrolase_NAD-bd"/>
</dbReference>
<dbReference type="Pfam" id="PF16924">
    <property type="entry name" value="DpaA_N"/>
    <property type="match status" value="1"/>
</dbReference>
<organism evidence="2 3">
    <name type="scientific">Alicyclobacillus ferrooxydans</name>
    <dbReference type="NCBI Taxonomy" id="471514"/>
    <lineage>
        <taxon>Bacteria</taxon>
        <taxon>Bacillati</taxon>
        <taxon>Bacillota</taxon>
        <taxon>Bacilli</taxon>
        <taxon>Bacillales</taxon>
        <taxon>Alicyclobacillaceae</taxon>
        <taxon>Alicyclobacillus</taxon>
    </lineage>
</organism>
<evidence type="ECO:0000313" key="3">
    <source>
        <dbReference type="Proteomes" id="UP000050482"/>
    </source>
</evidence>
<protein>
    <submittedName>
        <fullName evidence="2">Dipicolinate synthase subunit A</fullName>
    </submittedName>
</protein>
<feature type="domain" description="S-adenosyl-L-homocysteine hydrolase NAD binding" evidence="1">
    <location>
        <begin position="132"/>
        <end position="275"/>
    </location>
</feature>
<dbReference type="RefSeq" id="WP_054971406.1">
    <property type="nucleotide sequence ID" value="NZ_LJCO01000103.1"/>
</dbReference>
<reference evidence="2 3" key="1">
    <citation type="submission" date="2015-09" db="EMBL/GenBank/DDBJ databases">
        <title>Draft genome sequence of Alicyclobacillus ferrooxydans DSM 22381.</title>
        <authorList>
            <person name="Hemp J."/>
        </authorList>
    </citation>
    <scope>NUCLEOTIDE SEQUENCE [LARGE SCALE GENOMIC DNA]</scope>
    <source>
        <strain evidence="2 3">TC-34</strain>
    </source>
</reference>
<dbReference type="EMBL" id="LJCO01000103">
    <property type="protein sequence ID" value="KPV39838.1"/>
    <property type="molecule type" value="Genomic_DNA"/>
</dbReference>
<dbReference type="InterPro" id="IPR006140">
    <property type="entry name" value="D-isomer_DH_NAD-bd"/>
</dbReference>
<evidence type="ECO:0000313" key="2">
    <source>
        <dbReference type="EMBL" id="KPV39838.1"/>
    </source>
</evidence>
<dbReference type="Gene3D" id="3.40.50.720">
    <property type="entry name" value="NAD(P)-binding Rossmann-like Domain"/>
    <property type="match status" value="2"/>
</dbReference>
<comment type="caution">
    <text evidence="2">The sequence shown here is derived from an EMBL/GenBank/DDBJ whole genome shotgun (WGS) entry which is preliminary data.</text>
</comment>
<dbReference type="NCBIfam" id="NF006162">
    <property type="entry name" value="PRK08306.1"/>
    <property type="match status" value="1"/>
</dbReference>
<dbReference type="Proteomes" id="UP000050482">
    <property type="component" value="Unassembled WGS sequence"/>
</dbReference>
<dbReference type="GO" id="GO:0051287">
    <property type="term" value="F:NAD binding"/>
    <property type="evidence" value="ECO:0007669"/>
    <property type="project" value="InterPro"/>
</dbReference>
<keyword evidence="3" id="KW-1185">Reference proteome</keyword>
<dbReference type="STRING" id="471514.AN477_22385"/>
<dbReference type="InterPro" id="IPR014215">
    <property type="entry name" value="Dipicolinic_acid_synth_A"/>
</dbReference>
<dbReference type="NCBIfam" id="TIGR02853">
    <property type="entry name" value="spore_dpaA"/>
    <property type="match status" value="1"/>
</dbReference>
<evidence type="ECO:0000259" key="1">
    <source>
        <dbReference type="SMART" id="SM00997"/>
    </source>
</evidence>
<dbReference type="OrthoDB" id="8840764at2"/>
<dbReference type="InterPro" id="IPR036291">
    <property type="entry name" value="NAD(P)-bd_dom_sf"/>
</dbReference>
<dbReference type="AlphaFoldDB" id="A0A0P9CT47"/>